<evidence type="ECO:0000256" key="4">
    <source>
        <dbReference type="ARBA" id="ARBA00023125"/>
    </source>
</evidence>
<dbReference type="InterPro" id="IPR036805">
    <property type="entry name" value="Tscrpt_elong_fac_GreA/B_N_sf"/>
</dbReference>
<organism evidence="11 12">
    <name type="scientific">Candidatus Nealsonbacteria bacterium CG11_big_fil_rev_8_21_14_0_20_35_11</name>
    <dbReference type="NCBI Taxonomy" id="1974713"/>
    <lineage>
        <taxon>Bacteria</taxon>
        <taxon>Candidatus Nealsoniibacteriota</taxon>
    </lineage>
</organism>
<dbReference type="GO" id="GO:0006354">
    <property type="term" value="P:DNA-templated transcription elongation"/>
    <property type="evidence" value="ECO:0007669"/>
    <property type="project" value="TreeGrafter"/>
</dbReference>
<dbReference type="GO" id="GO:0003677">
    <property type="term" value="F:DNA binding"/>
    <property type="evidence" value="ECO:0007669"/>
    <property type="project" value="UniProtKB-KW"/>
</dbReference>
<dbReference type="GO" id="GO:0070063">
    <property type="term" value="F:RNA polymerase binding"/>
    <property type="evidence" value="ECO:0007669"/>
    <property type="project" value="InterPro"/>
</dbReference>
<dbReference type="Pfam" id="PF03449">
    <property type="entry name" value="GreA_GreB_N"/>
    <property type="match status" value="1"/>
</dbReference>
<dbReference type="InterPro" id="IPR006359">
    <property type="entry name" value="Tscrpt_elong_fac_GreA"/>
</dbReference>
<dbReference type="PROSITE" id="PS00829">
    <property type="entry name" value="GREAB_1"/>
    <property type="match status" value="1"/>
</dbReference>
<gene>
    <name evidence="11" type="ORF">COV62_02380</name>
</gene>
<dbReference type="NCBIfam" id="TIGR01462">
    <property type="entry name" value="greA"/>
    <property type="match status" value="1"/>
</dbReference>
<dbReference type="InterPro" id="IPR036953">
    <property type="entry name" value="GreA/GreB_C_sf"/>
</dbReference>
<dbReference type="InterPro" id="IPR022691">
    <property type="entry name" value="Tscrpt_elong_fac_GreA/B_N"/>
</dbReference>
<dbReference type="Gene3D" id="1.10.287.180">
    <property type="entry name" value="Transcription elongation factor, GreA/GreB, N-terminal domain"/>
    <property type="match status" value="1"/>
</dbReference>
<dbReference type="GO" id="GO:0032784">
    <property type="term" value="P:regulation of DNA-templated transcription elongation"/>
    <property type="evidence" value="ECO:0007669"/>
    <property type="project" value="InterPro"/>
</dbReference>
<evidence type="ECO:0000256" key="3">
    <source>
        <dbReference type="ARBA" id="ARBA00023015"/>
    </source>
</evidence>
<dbReference type="HAMAP" id="MF_00105">
    <property type="entry name" value="GreA_GreB"/>
    <property type="match status" value="1"/>
</dbReference>
<dbReference type="SUPFAM" id="SSF46557">
    <property type="entry name" value="GreA transcript cleavage protein, N-terminal domain"/>
    <property type="match status" value="1"/>
</dbReference>
<keyword evidence="4 7" id="KW-0238">DNA-binding</keyword>
<feature type="coiled-coil region" evidence="8">
    <location>
        <begin position="37"/>
        <end position="71"/>
    </location>
</feature>
<evidence type="ECO:0000256" key="6">
    <source>
        <dbReference type="ARBA" id="ARBA00024916"/>
    </source>
</evidence>
<dbReference type="InterPro" id="IPR018151">
    <property type="entry name" value="TF_GreA/GreB_CS"/>
</dbReference>
<comment type="function">
    <text evidence="6 7">Necessary for efficient RNA polymerase transcription elongation past template-encoded arresting sites. The arresting sites in DNA have the property of trapping a certain fraction of elongating RNA polymerases that pass through, resulting in locked ternary complexes. Cleavage of the nascent transcript by cleavage factors such as GreA or GreB allows the resumption of elongation from the new 3'terminus. GreA releases sequences of 2 to 3 nucleotides.</text>
</comment>
<dbReference type="PANTHER" id="PTHR30437">
    <property type="entry name" value="TRANSCRIPTION ELONGATION FACTOR GREA"/>
    <property type="match status" value="1"/>
</dbReference>
<sequence length="147" mass="16713">KELKKELEYLRKTERKKIADELKSAIAFGDLSENAAYKEAKESQAFLEGRIRELEKIINNAEIIKKDINNNQVKLGSTVTLKNMSQPKPLVEVEKFKILGKEEADPVKKKISFESPLGKSLLNKFKGAVLKVNTPQGKIKYKILKIE</sequence>
<dbReference type="Pfam" id="PF01272">
    <property type="entry name" value="GreA_GreB"/>
    <property type="match status" value="1"/>
</dbReference>
<evidence type="ECO:0000313" key="11">
    <source>
        <dbReference type="EMBL" id="PIR02051.1"/>
    </source>
</evidence>
<keyword evidence="8" id="KW-0175">Coiled coil</keyword>
<name>A0A2H0MZK2_9BACT</name>
<dbReference type="PIRSF" id="PIRSF006092">
    <property type="entry name" value="GreA_GreB"/>
    <property type="match status" value="1"/>
</dbReference>
<dbReference type="NCBIfam" id="NF001263">
    <property type="entry name" value="PRK00226.1-4"/>
    <property type="match status" value="1"/>
</dbReference>
<dbReference type="InterPro" id="IPR028624">
    <property type="entry name" value="Tscrpt_elong_fac_GreA/B"/>
</dbReference>
<dbReference type="GO" id="GO:0003746">
    <property type="term" value="F:translation elongation factor activity"/>
    <property type="evidence" value="ECO:0007669"/>
    <property type="project" value="UniProtKB-KW"/>
</dbReference>
<keyword evidence="11" id="KW-0251">Elongation factor</keyword>
<feature type="domain" description="Transcription elongation factor GreA/GreB C-terminal" evidence="9">
    <location>
        <begin position="70"/>
        <end position="147"/>
    </location>
</feature>
<evidence type="ECO:0000256" key="5">
    <source>
        <dbReference type="ARBA" id="ARBA00023163"/>
    </source>
</evidence>
<accession>A0A2H0MZK2</accession>
<evidence type="ECO:0000256" key="7">
    <source>
        <dbReference type="RuleBase" id="RU000556"/>
    </source>
</evidence>
<dbReference type="PANTHER" id="PTHR30437:SF4">
    <property type="entry name" value="TRANSCRIPTION ELONGATION FACTOR GREA"/>
    <property type="match status" value="1"/>
</dbReference>
<dbReference type="AlphaFoldDB" id="A0A2H0MZK2"/>
<dbReference type="SUPFAM" id="SSF54534">
    <property type="entry name" value="FKBP-like"/>
    <property type="match status" value="1"/>
</dbReference>
<keyword evidence="11" id="KW-0648">Protein biosynthesis</keyword>
<dbReference type="Gene3D" id="3.10.50.30">
    <property type="entry name" value="Transcription elongation factor, GreA/GreB, C-terminal domain"/>
    <property type="match status" value="1"/>
</dbReference>
<dbReference type="FunFam" id="3.10.50.30:FF:000001">
    <property type="entry name" value="Transcription elongation factor GreA"/>
    <property type="match status" value="1"/>
</dbReference>
<comment type="similarity">
    <text evidence="1 7">Belongs to the GreA/GreB family.</text>
</comment>
<feature type="domain" description="Transcription elongation factor GreA/GreB N-terminal" evidence="10">
    <location>
        <begin position="2"/>
        <end position="63"/>
    </location>
</feature>
<dbReference type="Proteomes" id="UP000231139">
    <property type="component" value="Unassembled WGS sequence"/>
</dbReference>
<dbReference type="InterPro" id="IPR023459">
    <property type="entry name" value="Tscrpt_elong_fac_GreA/B_fam"/>
</dbReference>
<dbReference type="InterPro" id="IPR001437">
    <property type="entry name" value="Tscrpt_elong_fac_GreA/B_C"/>
</dbReference>
<reference evidence="11 12" key="1">
    <citation type="submission" date="2017-09" db="EMBL/GenBank/DDBJ databases">
        <title>Depth-based differentiation of microbial function through sediment-hosted aquifers and enrichment of novel symbionts in the deep terrestrial subsurface.</title>
        <authorList>
            <person name="Probst A.J."/>
            <person name="Ladd B."/>
            <person name="Jarett J.K."/>
            <person name="Geller-Mcgrath D.E."/>
            <person name="Sieber C.M."/>
            <person name="Emerson J.B."/>
            <person name="Anantharaman K."/>
            <person name="Thomas B.C."/>
            <person name="Malmstrom R."/>
            <person name="Stieglmeier M."/>
            <person name="Klingl A."/>
            <person name="Woyke T."/>
            <person name="Ryan C.M."/>
            <person name="Banfield J.F."/>
        </authorList>
    </citation>
    <scope>NUCLEOTIDE SEQUENCE [LARGE SCALE GENOMIC DNA]</scope>
    <source>
        <strain evidence="11">CG11_big_fil_rev_8_21_14_0_20_35_11</strain>
    </source>
</reference>
<dbReference type="FunFam" id="1.10.287.180:FF:000001">
    <property type="entry name" value="Transcription elongation factor GreA"/>
    <property type="match status" value="1"/>
</dbReference>
<keyword evidence="3 7" id="KW-0805">Transcription regulation</keyword>
<evidence type="ECO:0000256" key="8">
    <source>
        <dbReference type="SAM" id="Coils"/>
    </source>
</evidence>
<protein>
    <recommendedName>
        <fullName evidence="2 7">Transcription elongation factor GreA</fullName>
    </recommendedName>
</protein>
<feature type="non-terminal residue" evidence="11">
    <location>
        <position position="1"/>
    </location>
</feature>
<comment type="caution">
    <text evidence="11">The sequence shown here is derived from an EMBL/GenBank/DDBJ whole genome shotgun (WGS) entry which is preliminary data.</text>
</comment>
<evidence type="ECO:0000256" key="1">
    <source>
        <dbReference type="ARBA" id="ARBA00008213"/>
    </source>
</evidence>
<evidence type="ECO:0000259" key="9">
    <source>
        <dbReference type="Pfam" id="PF01272"/>
    </source>
</evidence>
<evidence type="ECO:0000313" key="12">
    <source>
        <dbReference type="Proteomes" id="UP000231139"/>
    </source>
</evidence>
<keyword evidence="5 7" id="KW-0804">Transcription</keyword>
<proteinExistence type="inferred from homology"/>
<dbReference type="EMBL" id="PCWK01000054">
    <property type="protein sequence ID" value="PIR02051.1"/>
    <property type="molecule type" value="Genomic_DNA"/>
</dbReference>
<evidence type="ECO:0000256" key="2">
    <source>
        <dbReference type="ARBA" id="ARBA00013729"/>
    </source>
</evidence>
<evidence type="ECO:0000259" key="10">
    <source>
        <dbReference type="Pfam" id="PF03449"/>
    </source>
</evidence>